<evidence type="ECO:0000256" key="4">
    <source>
        <dbReference type="SAM" id="Phobius"/>
    </source>
</evidence>
<dbReference type="HOGENOM" id="CLU_037628_3_3_9"/>
<keyword evidence="6" id="KW-0813">Transport</keyword>
<dbReference type="Pfam" id="PF13407">
    <property type="entry name" value="Peripla_BP_4"/>
    <property type="match status" value="1"/>
</dbReference>
<evidence type="ECO:0000256" key="1">
    <source>
        <dbReference type="ARBA" id="ARBA00004196"/>
    </source>
</evidence>
<dbReference type="Gene3D" id="3.40.50.2300">
    <property type="match status" value="2"/>
</dbReference>
<keyword evidence="7" id="KW-1185">Reference proteome</keyword>
<feature type="transmembrane region" description="Helical" evidence="4">
    <location>
        <begin position="12"/>
        <end position="35"/>
    </location>
</feature>
<comment type="similarity">
    <text evidence="2">Belongs to the bacterial solute-binding protein 2 family.</text>
</comment>
<keyword evidence="4" id="KW-1133">Transmembrane helix</keyword>
<dbReference type="KEGG" id="cpy:Cphy_1581"/>
<dbReference type="eggNOG" id="COG1879">
    <property type="taxonomic scope" value="Bacteria"/>
</dbReference>
<dbReference type="PANTHER" id="PTHR46847">
    <property type="entry name" value="D-ALLOSE-BINDING PERIPLASMIC PROTEIN-RELATED"/>
    <property type="match status" value="1"/>
</dbReference>
<keyword evidence="6" id="KW-0762">Sugar transport</keyword>
<dbReference type="InterPro" id="IPR025997">
    <property type="entry name" value="SBP_2_dom"/>
</dbReference>
<dbReference type="GO" id="GO:0030313">
    <property type="term" value="C:cell envelope"/>
    <property type="evidence" value="ECO:0007669"/>
    <property type="project" value="UniProtKB-SubCell"/>
</dbReference>
<dbReference type="EMBL" id="CP000885">
    <property type="protein sequence ID" value="ABX41955.1"/>
    <property type="molecule type" value="Genomic_DNA"/>
</dbReference>
<evidence type="ECO:0000256" key="2">
    <source>
        <dbReference type="ARBA" id="ARBA00007639"/>
    </source>
</evidence>
<organism evidence="6 7">
    <name type="scientific">Lachnoclostridium phytofermentans (strain ATCC 700394 / DSM 18823 / ISDg)</name>
    <name type="common">Clostridium phytofermentans</name>
    <dbReference type="NCBI Taxonomy" id="357809"/>
    <lineage>
        <taxon>Bacteria</taxon>
        <taxon>Bacillati</taxon>
        <taxon>Bacillota</taxon>
        <taxon>Clostridia</taxon>
        <taxon>Lachnospirales</taxon>
        <taxon>Lachnospiraceae</taxon>
    </lineage>
</organism>
<protein>
    <submittedName>
        <fullName evidence="6">ABC-type sugar transport system periplasmic component-like protein</fullName>
    </submittedName>
</protein>
<dbReference type="PANTHER" id="PTHR46847:SF1">
    <property type="entry name" value="D-ALLOSE-BINDING PERIPLASMIC PROTEIN-RELATED"/>
    <property type="match status" value="1"/>
</dbReference>
<accession>A9KQP2</accession>
<comment type="subcellular location">
    <subcellularLocation>
        <location evidence="1">Cell envelope</location>
    </subcellularLocation>
</comment>
<gene>
    <name evidence="6" type="ordered locus">Cphy_1581</name>
</gene>
<evidence type="ECO:0000259" key="5">
    <source>
        <dbReference type="Pfam" id="PF13407"/>
    </source>
</evidence>
<reference evidence="7" key="1">
    <citation type="submission" date="2007-11" db="EMBL/GenBank/DDBJ databases">
        <title>Complete genome sequence of Clostridium phytofermentans ISDg.</title>
        <authorList>
            <person name="Leschine S.B."/>
            <person name="Warnick T.A."/>
            <person name="Blanchard J.L."/>
            <person name="Schnell D.J."/>
            <person name="Petit E.L."/>
            <person name="LaTouf W.G."/>
            <person name="Copeland A."/>
            <person name="Lucas S."/>
            <person name="Lapidus A."/>
            <person name="Barry K."/>
            <person name="Glavina del Rio T."/>
            <person name="Dalin E."/>
            <person name="Tice H."/>
            <person name="Pitluck S."/>
            <person name="Kiss H."/>
            <person name="Brettin T."/>
            <person name="Bruce D."/>
            <person name="Detter J.C."/>
            <person name="Han C."/>
            <person name="Kuske C."/>
            <person name="Schmutz J."/>
            <person name="Larimer F."/>
            <person name="Land M."/>
            <person name="Hauser L."/>
            <person name="Kyrpides N."/>
            <person name="Kim E.A."/>
            <person name="Richardson P."/>
        </authorList>
    </citation>
    <scope>NUCLEOTIDE SEQUENCE [LARGE SCALE GENOMIC DNA]</scope>
    <source>
        <strain evidence="7">ATCC 700394 / DSM 18823 / ISDg</strain>
    </source>
</reference>
<evidence type="ECO:0000313" key="7">
    <source>
        <dbReference type="Proteomes" id="UP000000370"/>
    </source>
</evidence>
<keyword evidence="4" id="KW-0812">Transmembrane</keyword>
<keyword evidence="4" id="KW-0472">Membrane</keyword>
<dbReference type="GO" id="GO:0030246">
    <property type="term" value="F:carbohydrate binding"/>
    <property type="evidence" value="ECO:0007669"/>
    <property type="project" value="UniProtKB-ARBA"/>
</dbReference>
<name>A9KQP2_LACP7</name>
<dbReference type="SUPFAM" id="SSF53822">
    <property type="entry name" value="Periplasmic binding protein-like I"/>
    <property type="match status" value="1"/>
</dbReference>
<dbReference type="STRING" id="357809.Cphy_1581"/>
<dbReference type="AlphaFoldDB" id="A9KQP2"/>
<dbReference type="InterPro" id="IPR028082">
    <property type="entry name" value="Peripla_BP_I"/>
</dbReference>
<evidence type="ECO:0000313" key="6">
    <source>
        <dbReference type="EMBL" id="ABX41955.1"/>
    </source>
</evidence>
<feature type="domain" description="Periplasmic binding protein" evidence="5">
    <location>
        <begin position="59"/>
        <end position="315"/>
    </location>
</feature>
<keyword evidence="3" id="KW-0732">Signal</keyword>
<proteinExistence type="inferred from homology"/>
<dbReference type="Proteomes" id="UP000000370">
    <property type="component" value="Chromosome"/>
</dbReference>
<sequence length="350" mass="39413" precursor="true">MRRIIKRRKIPIRLIICVISVLFMLTAAITTMLIFKNQIENVVRQMDVLTAKEYDSYYAMIVGDQSSSFWKSVYQSAKSAGEEDNTLVEFMGDELASTFSKEELMQIAIASKVDGIFLEADESEALTTLIDEAVMQGIPVITVLGDNTESNRLSYVGVNNYNLGKMYGKQVLDIANGEECNVLVLMSNNTEDWGQNILYASIYETLKTVTNADNFIHMRSIKIEEESTFAAEESIRDIFVKEGSIPDILICLNELNTTCAYQAVVDYNKVGEVNILGYYDSDVIIKAVERNVIYSTIKVNTEQIGRYLIEAMKEYQMTGHANEYYTVDTALITSDNLKEFTLGGKDGKKE</sequence>
<evidence type="ECO:0000256" key="3">
    <source>
        <dbReference type="ARBA" id="ARBA00022729"/>
    </source>
</evidence>